<dbReference type="EMBL" id="RQTK01001196">
    <property type="protein sequence ID" value="RUS71560.1"/>
    <property type="molecule type" value="Genomic_DNA"/>
</dbReference>
<proteinExistence type="predicted"/>
<keyword evidence="2" id="KW-1185">Reference proteome</keyword>
<accession>A0A3S1ATC8</accession>
<organism evidence="1 2">
    <name type="scientific">Elysia chlorotica</name>
    <name type="common">Eastern emerald elysia</name>
    <name type="synonym">Sea slug</name>
    <dbReference type="NCBI Taxonomy" id="188477"/>
    <lineage>
        <taxon>Eukaryota</taxon>
        <taxon>Metazoa</taxon>
        <taxon>Spiralia</taxon>
        <taxon>Lophotrochozoa</taxon>
        <taxon>Mollusca</taxon>
        <taxon>Gastropoda</taxon>
        <taxon>Heterobranchia</taxon>
        <taxon>Euthyneura</taxon>
        <taxon>Panpulmonata</taxon>
        <taxon>Sacoglossa</taxon>
        <taxon>Placobranchoidea</taxon>
        <taxon>Plakobranchidae</taxon>
        <taxon>Elysia</taxon>
    </lineage>
</organism>
<evidence type="ECO:0000313" key="1">
    <source>
        <dbReference type="EMBL" id="RUS71560.1"/>
    </source>
</evidence>
<reference evidence="1 2" key="1">
    <citation type="submission" date="2019-01" db="EMBL/GenBank/DDBJ databases">
        <title>A draft genome assembly of the solar-powered sea slug Elysia chlorotica.</title>
        <authorList>
            <person name="Cai H."/>
            <person name="Li Q."/>
            <person name="Fang X."/>
            <person name="Li J."/>
            <person name="Curtis N.E."/>
            <person name="Altenburger A."/>
            <person name="Shibata T."/>
            <person name="Feng M."/>
            <person name="Maeda T."/>
            <person name="Schwartz J.A."/>
            <person name="Shigenobu S."/>
            <person name="Lundholm N."/>
            <person name="Nishiyama T."/>
            <person name="Yang H."/>
            <person name="Hasebe M."/>
            <person name="Li S."/>
            <person name="Pierce S.K."/>
            <person name="Wang J."/>
        </authorList>
    </citation>
    <scope>NUCLEOTIDE SEQUENCE [LARGE SCALE GENOMIC DNA]</scope>
    <source>
        <strain evidence="1">EC2010</strain>
        <tissue evidence="1">Whole organism of an adult</tissue>
    </source>
</reference>
<dbReference type="AlphaFoldDB" id="A0A3S1ATC8"/>
<evidence type="ECO:0000313" key="2">
    <source>
        <dbReference type="Proteomes" id="UP000271974"/>
    </source>
</evidence>
<sequence length="208" mass="23929">MAINLNYSIKLFNPVLVKLHASEPLIQELLPCTHNLLREILTKFVKPEALIGKDVTKVNFEDPNLQREDRDLGIGVAALGFIQDKDRNNLRESRLPDFYLACSFVEYWTVQVLLINRTGKDVTKVNFEDPNLQREDRDLGIGVAALGFIQDKDRNNLRESRLPDFYLAVRRFYKDISSYQLKSLPWDDPLFEGHFCGEHGYADGCLTP</sequence>
<name>A0A3S1ATC8_ELYCH</name>
<comment type="caution">
    <text evidence="1">The sequence shown here is derived from an EMBL/GenBank/DDBJ whole genome shotgun (WGS) entry which is preliminary data.</text>
</comment>
<protein>
    <submittedName>
        <fullName evidence="1">Uncharacterized protein</fullName>
    </submittedName>
</protein>
<gene>
    <name evidence="1" type="ORF">EGW08_020678</name>
</gene>
<dbReference type="Proteomes" id="UP000271974">
    <property type="component" value="Unassembled WGS sequence"/>
</dbReference>